<evidence type="ECO:0000256" key="1">
    <source>
        <dbReference type="SAM" id="Phobius"/>
    </source>
</evidence>
<protein>
    <submittedName>
        <fullName evidence="2">Unannotated protein</fullName>
    </submittedName>
</protein>
<dbReference type="AlphaFoldDB" id="A0A6J6KDJ2"/>
<gene>
    <name evidence="2" type="ORF">UFOPK2162_00851</name>
</gene>
<feature type="transmembrane region" description="Helical" evidence="1">
    <location>
        <begin position="134"/>
        <end position="152"/>
    </location>
</feature>
<evidence type="ECO:0000313" key="2">
    <source>
        <dbReference type="EMBL" id="CAB4647851.1"/>
    </source>
</evidence>
<proteinExistence type="predicted"/>
<name>A0A6J6KDJ2_9ZZZZ</name>
<keyword evidence="1" id="KW-1133">Transmembrane helix</keyword>
<feature type="transmembrane region" description="Helical" evidence="1">
    <location>
        <begin position="158"/>
        <end position="176"/>
    </location>
</feature>
<keyword evidence="1" id="KW-0472">Membrane</keyword>
<dbReference type="EMBL" id="CAEZVZ010000122">
    <property type="protein sequence ID" value="CAB4647851.1"/>
    <property type="molecule type" value="Genomic_DNA"/>
</dbReference>
<keyword evidence="1" id="KW-0812">Transmembrane</keyword>
<reference evidence="2" key="1">
    <citation type="submission" date="2020-05" db="EMBL/GenBank/DDBJ databases">
        <authorList>
            <person name="Chiriac C."/>
            <person name="Salcher M."/>
            <person name="Ghai R."/>
            <person name="Kavagutti S V."/>
        </authorList>
    </citation>
    <scope>NUCLEOTIDE SEQUENCE</scope>
</reference>
<organism evidence="2">
    <name type="scientific">freshwater metagenome</name>
    <dbReference type="NCBI Taxonomy" id="449393"/>
    <lineage>
        <taxon>unclassified sequences</taxon>
        <taxon>metagenomes</taxon>
        <taxon>ecological metagenomes</taxon>
    </lineage>
</organism>
<sequence length="221" mass="24640">MSFWSLEKIVGALNGLSGLKLPISADARQIAFIVAIGITLRVIMEDLATYAYPVRLEKVSPDYKDPSTFQQVISLEFKTFVFITLAIPFVGFNIQLALGTFFFLLPSILGLTVGDRYPKLPVIGRILPKGALKIVAMVFIGSIFANWVEGLFETPEDFIPWSFALLAIPGLFLKFAGDMSQKPKNDWRRTDFGRTVYRVGGIVIYILIVQMVRGVDLAAWL</sequence>
<accession>A0A6J6KDJ2</accession>
<feature type="transmembrane region" description="Helical" evidence="1">
    <location>
        <begin position="196"/>
        <end position="215"/>
    </location>
</feature>